<dbReference type="OrthoDB" id="1914839at2759"/>
<gene>
    <name evidence="1" type="ORF">pdam_00001366</name>
</gene>
<keyword evidence="2" id="KW-1185">Reference proteome</keyword>
<dbReference type="STRING" id="46731.A0A3M6V3V9"/>
<reference evidence="1 2" key="1">
    <citation type="journal article" date="2018" name="Sci. Rep.">
        <title>Comparative analysis of the Pocillopora damicornis genome highlights role of immune system in coral evolution.</title>
        <authorList>
            <person name="Cunning R."/>
            <person name="Bay R.A."/>
            <person name="Gillette P."/>
            <person name="Baker A.C."/>
            <person name="Traylor-Knowles N."/>
        </authorList>
    </citation>
    <scope>NUCLEOTIDE SEQUENCE [LARGE SCALE GENOMIC DNA]</scope>
    <source>
        <strain evidence="1">RSMAS</strain>
        <tissue evidence="1">Whole animal</tissue>
    </source>
</reference>
<dbReference type="EMBL" id="RCHS01000141">
    <property type="protein sequence ID" value="RMX60601.1"/>
    <property type="molecule type" value="Genomic_DNA"/>
</dbReference>
<dbReference type="SUPFAM" id="SSF48452">
    <property type="entry name" value="TPR-like"/>
    <property type="match status" value="1"/>
</dbReference>
<accession>A0A3M6V3V9</accession>
<sequence length="467" mass="53531">MCVCANEDITNSCLNELLSEAANYLRNIRLSEEIISTNMEAQRAFLSAVTFERQKSWKKAEANYREVLHLLYKMKWRKHWNKEKLRLLLFECHFHCAVALQNLLNYQKAIRQFERAMEVVSWKKDECQAGCITGRVLHLHVPTLARICFCYIHSGDLHEALSNIDRAILLDFRNPGLFCVRSVVNFLLNREEKALSDVSFALRLAPTQVCAWLLRGLFKKLKKEKNEANVTRIKKLEPDLAKACEINPDAVLFIRIKDLRTHFQALFDRFLPSIRVSHSLTVSDVIETERTTKAGYGRTEWKQSIASYSGNQSAVSPKTVLLPPNPTFVCGVAKPQQKLRTCPPKDESGLTGSKFEQFTTEPSISHHRYSLNISKDLTPKKTPYQTRSACGPRVPHVTLKEVVSVKSACVCGDRKVIGVRNFWERSAEDLGDNDDLSMKSERMYSRRWLQDRIPTKIPDFAGCRKLP</sequence>
<comment type="caution">
    <text evidence="1">The sequence shown here is derived from an EMBL/GenBank/DDBJ whole genome shotgun (WGS) entry which is preliminary data.</text>
</comment>
<evidence type="ECO:0000313" key="2">
    <source>
        <dbReference type="Proteomes" id="UP000275408"/>
    </source>
</evidence>
<dbReference type="Gene3D" id="1.25.40.10">
    <property type="entry name" value="Tetratricopeptide repeat domain"/>
    <property type="match status" value="2"/>
</dbReference>
<protein>
    <submittedName>
        <fullName evidence="1">Uncharacterized protein</fullName>
    </submittedName>
</protein>
<name>A0A3M6V3V9_POCDA</name>
<dbReference type="InterPro" id="IPR011990">
    <property type="entry name" value="TPR-like_helical_dom_sf"/>
</dbReference>
<proteinExistence type="predicted"/>
<evidence type="ECO:0000313" key="1">
    <source>
        <dbReference type="EMBL" id="RMX60601.1"/>
    </source>
</evidence>
<dbReference type="Proteomes" id="UP000275408">
    <property type="component" value="Unassembled WGS sequence"/>
</dbReference>
<dbReference type="AlphaFoldDB" id="A0A3M6V3V9"/>
<organism evidence="1 2">
    <name type="scientific">Pocillopora damicornis</name>
    <name type="common">Cauliflower coral</name>
    <name type="synonym">Millepora damicornis</name>
    <dbReference type="NCBI Taxonomy" id="46731"/>
    <lineage>
        <taxon>Eukaryota</taxon>
        <taxon>Metazoa</taxon>
        <taxon>Cnidaria</taxon>
        <taxon>Anthozoa</taxon>
        <taxon>Hexacorallia</taxon>
        <taxon>Scleractinia</taxon>
        <taxon>Astrocoeniina</taxon>
        <taxon>Pocilloporidae</taxon>
        <taxon>Pocillopora</taxon>
    </lineage>
</organism>